<dbReference type="GO" id="GO:0016791">
    <property type="term" value="F:phosphatase activity"/>
    <property type="evidence" value="ECO:0007669"/>
    <property type="project" value="TreeGrafter"/>
</dbReference>
<dbReference type="Proteomes" id="UP000053328">
    <property type="component" value="Unassembled WGS sequence"/>
</dbReference>
<dbReference type="RefSeq" id="XP_016231330.1">
    <property type="nucleotide sequence ID" value="XM_016384728.1"/>
</dbReference>
<dbReference type="InterPro" id="IPR013078">
    <property type="entry name" value="His_Pase_superF_clade-1"/>
</dbReference>
<protein>
    <recommendedName>
        <fullName evidence="3">Phosphoglycerate mutase</fullName>
    </recommendedName>
</protein>
<gene>
    <name evidence="1" type="ORF">PV08_10414</name>
</gene>
<accession>A0A0D2BIC8</accession>
<evidence type="ECO:0000313" key="1">
    <source>
        <dbReference type="EMBL" id="KIW11114.1"/>
    </source>
</evidence>
<proteinExistence type="predicted"/>
<organism evidence="1 2">
    <name type="scientific">Exophiala spinifera</name>
    <dbReference type="NCBI Taxonomy" id="91928"/>
    <lineage>
        <taxon>Eukaryota</taxon>
        <taxon>Fungi</taxon>
        <taxon>Dikarya</taxon>
        <taxon>Ascomycota</taxon>
        <taxon>Pezizomycotina</taxon>
        <taxon>Eurotiomycetes</taxon>
        <taxon>Chaetothyriomycetidae</taxon>
        <taxon>Chaetothyriales</taxon>
        <taxon>Herpotrichiellaceae</taxon>
        <taxon>Exophiala</taxon>
    </lineage>
</organism>
<reference evidence="1 2" key="1">
    <citation type="submission" date="2015-01" db="EMBL/GenBank/DDBJ databases">
        <title>The Genome Sequence of Exophiala spinifera CBS89968.</title>
        <authorList>
            <consortium name="The Broad Institute Genomics Platform"/>
            <person name="Cuomo C."/>
            <person name="de Hoog S."/>
            <person name="Gorbushina A."/>
            <person name="Stielow B."/>
            <person name="Teixiera M."/>
            <person name="Abouelleil A."/>
            <person name="Chapman S.B."/>
            <person name="Priest M."/>
            <person name="Young S.K."/>
            <person name="Wortman J."/>
            <person name="Nusbaum C."/>
            <person name="Birren B."/>
        </authorList>
    </citation>
    <scope>NUCLEOTIDE SEQUENCE [LARGE SCALE GENOMIC DNA]</scope>
    <source>
        <strain evidence="1 2">CBS 89968</strain>
    </source>
</reference>
<dbReference type="Gene3D" id="3.40.50.1240">
    <property type="entry name" value="Phosphoglycerate mutase-like"/>
    <property type="match status" value="1"/>
</dbReference>
<dbReference type="SUPFAM" id="SSF53254">
    <property type="entry name" value="Phosphoglycerate mutase-like"/>
    <property type="match status" value="1"/>
</dbReference>
<dbReference type="AlphaFoldDB" id="A0A0D2BIC8"/>
<dbReference type="SMART" id="SM00855">
    <property type="entry name" value="PGAM"/>
    <property type="match status" value="1"/>
</dbReference>
<dbReference type="PANTHER" id="PTHR48100">
    <property type="entry name" value="BROAD-SPECIFICITY PHOSPHATASE YOR283W-RELATED"/>
    <property type="match status" value="1"/>
</dbReference>
<dbReference type="VEuPathDB" id="FungiDB:PV08_10414"/>
<dbReference type="PANTHER" id="PTHR48100:SF54">
    <property type="entry name" value="PHOSPHATASE SPAC5H10.03-RELATED"/>
    <property type="match status" value="1"/>
</dbReference>
<evidence type="ECO:0000313" key="2">
    <source>
        <dbReference type="Proteomes" id="UP000053328"/>
    </source>
</evidence>
<dbReference type="HOGENOM" id="CLU_039184_1_1_1"/>
<dbReference type="CDD" id="cd07067">
    <property type="entry name" value="HP_PGM_like"/>
    <property type="match status" value="1"/>
</dbReference>
<dbReference type="EMBL" id="KN847499">
    <property type="protein sequence ID" value="KIW11114.1"/>
    <property type="molecule type" value="Genomic_DNA"/>
</dbReference>
<evidence type="ECO:0008006" key="3">
    <source>
        <dbReference type="Google" id="ProtNLM"/>
    </source>
</evidence>
<dbReference type="GO" id="GO:0005737">
    <property type="term" value="C:cytoplasm"/>
    <property type="evidence" value="ECO:0007669"/>
    <property type="project" value="TreeGrafter"/>
</dbReference>
<dbReference type="InterPro" id="IPR029033">
    <property type="entry name" value="His_PPase_superfam"/>
</dbReference>
<name>A0A0D2BIC8_9EURO</name>
<dbReference type="Pfam" id="PF00300">
    <property type="entry name" value="His_Phos_1"/>
    <property type="match status" value="1"/>
</dbReference>
<sequence>MGSKIFVIRHAESKHNVDHNFDQLDPGLTELGLQQAEQLGRTFPDPDRVGLILTSPLQRALQTTLSAFSNILDKRYFDPQSSQGVSGGVELLVDADAQERSDLPCDTGSDRDTLANTFPRLDFSTLPESWPRKDGPYTPDDEALRARAGNLRQRLRELDESLNDPNKAIVVVTHGVFMKFLTQDETIDLPKAGWSVYYARQDAEGGSVLVPAK</sequence>
<dbReference type="InterPro" id="IPR050275">
    <property type="entry name" value="PGM_Phosphatase"/>
</dbReference>
<dbReference type="GeneID" id="27337497"/>
<keyword evidence="2" id="KW-1185">Reference proteome</keyword>
<dbReference type="OrthoDB" id="496981at2759"/>